<dbReference type="EMBL" id="CP001736">
    <property type="protein sequence ID" value="ADB34996.1"/>
    <property type="molecule type" value="Genomic_DNA"/>
</dbReference>
<keyword evidence="3 11" id="KW-0645">Protease</keyword>
<evidence type="ECO:0000256" key="6">
    <source>
        <dbReference type="ARBA" id="ARBA00022801"/>
    </source>
</evidence>
<dbReference type="STRING" id="479435.Kfla_5993"/>
<dbReference type="InterPro" id="IPR050083">
    <property type="entry name" value="HtpX_protease"/>
</dbReference>
<dbReference type="eggNOG" id="COG0501">
    <property type="taxonomic scope" value="Bacteria"/>
</dbReference>
<dbReference type="RefSeq" id="WP_012923550.1">
    <property type="nucleotide sequence ID" value="NC_013729.1"/>
</dbReference>
<keyword evidence="10 12" id="KW-0472">Membrane</keyword>
<gene>
    <name evidence="14" type="ordered locus">Kfla_5993</name>
</gene>
<dbReference type="HOGENOM" id="CLU_053828_0_0_11"/>
<keyword evidence="5" id="KW-0479">Metal-binding</keyword>
<evidence type="ECO:0000256" key="4">
    <source>
        <dbReference type="ARBA" id="ARBA00022692"/>
    </source>
</evidence>
<organism evidence="14 15">
    <name type="scientific">Kribbella flavida (strain DSM 17836 / JCM 10339 / NBRC 14399)</name>
    <dbReference type="NCBI Taxonomy" id="479435"/>
    <lineage>
        <taxon>Bacteria</taxon>
        <taxon>Bacillati</taxon>
        <taxon>Actinomycetota</taxon>
        <taxon>Actinomycetes</taxon>
        <taxon>Propionibacteriales</taxon>
        <taxon>Kribbellaceae</taxon>
        <taxon>Kribbella</taxon>
    </lineage>
</organism>
<dbReference type="GO" id="GO:0005886">
    <property type="term" value="C:plasma membrane"/>
    <property type="evidence" value="ECO:0007669"/>
    <property type="project" value="UniProtKB-SubCell"/>
</dbReference>
<name>D2PSU4_KRIFD</name>
<reference evidence="14 15" key="2">
    <citation type="journal article" date="2010" name="Stand. Genomic Sci.">
        <title>Complete genome sequence of Kribbella flavida type strain (IFO 14399).</title>
        <authorList>
            <person name="Pukall R."/>
            <person name="Lapidus A."/>
            <person name="Glavina Del Rio T."/>
            <person name="Copeland A."/>
            <person name="Tice H."/>
            <person name="Cheng J.-F."/>
            <person name="Lucas S."/>
            <person name="Chen F."/>
            <person name="Nolan M."/>
            <person name="LaButti K."/>
            <person name="Pati A."/>
            <person name="Ivanova N."/>
            <person name="Mavrommatis K."/>
            <person name="Mikhailova N."/>
            <person name="Pitluck S."/>
            <person name="Bruce D."/>
            <person name="Goodwin L."/>
            <person name="Land M."/>
            <person name="Hauser L."/>
            <person name="Chang Y.-J."/>
            <person name="Jeffries C.D."/>
            <person name="Chen A."/>
            <person name="Palaniappan K."/>
            <person name="Chain P."/>
            <person name="Rohde M."/>
            <person name="Goeker M."/>
            <person name="Bristow J."/>
            <person name="Eisen J.A."/>
            <person name="Markowitz V."/>
            <person name="Hugenholtz P."/>
            <person name="Kyrpides N.C."/>
            <person name="Klenk H.-P."/>
            <person name="Brettin T."/>
        </authorList>
    </citation>
    <scope>NUCLEOTIDE SEQUENCE [LARGE SCALE GENOMIC DNA]</scope>
    <source>
        <strain evidence="15">DSM 17836 / JCM 10339 / NBRC 14399</strain>
    </source>
</reference>
<keyword evidence="8 12" id="KW-1133">Transmembrane helix</keyword>
<comment type="subcellular location">
    <subcellularLocation>
        <location evidence="1">Cell membrane</location>
        <topology evidence="1">Multi-pass membrane protein</topology>
    </subcellularLocation>
</comment>
<evidence type="ECO:0000256" key="12">
    <source>
        <dbReference type="SAM" id="Phobius"/>
    </source>
</evidence>
<dbReference type="Proteomes" id="UP000007967">
    <property type="component" value="Chromosome"/>
</dbReference>
<keyword evidence="15" id="KW-1185">Reference proteome</keyword>
<dbReference type="PANTHER" id="PTHR43221">
    <property type="entry name" value="PROTEASE HTPX"/>
    <property type="match status" value="1"/>
</dbReference>
<dbReference type="Gene3D" id="3.30.2010.10">
    <property type="entry name" value="Metalloproteases ('zincins'), catalytic domain"/>
    <property type="match status" value="1"/>
</dbReference>
<evidence type="ECO:0000256" key="11">
    <source>
        <dbReference type="RuleBase" id="RU003983"/>
    </source>
</evidence>
<accession>D2PSU4</accession>
<evidence type="ECO:0000256" key="5">
    <source>
        <dbReference type="ARBA" id="ARBA00022723"/>
    </source>
</evidence>
<evidence type="ECO:0000256" key="1">
    <source>
        <dbReference type="ARBA" id="ARBA00004651"/>
    </source>
</evidence>
<evidence type="ECO:0000256" key="7">
    <source>
        <dbReference type="ARBA" id="ARBA00022833"/>
    </source>
</evidence>
<evidence type="ECO:0000259" key="13">
    <source>
        <dbReference type="Pfam" id="PF01435"/>
    </source>
</evidence>
<dbReference type="InterPro" id="IPR001915">
    <property type="entry name" value="Peptidase_M48"/>
</dbReference>
<reference evidence="15" key="1">
    <citation type="submission" date="2009-09" db="EMBL/GenBank/DDBJ databases">
        <title>The complete genome of Kribbella flavida DSM 17836.</title>
        <authorList>
            <consortium name="US DOE Joint Genome Institute (JGI-PGF)"/>
            <person name="Lucas S."/>
            <person name="Copeland A."/>
            <person name="Lapidus A."/>
            <person name="Glavina del Rio T."/>
            <person name="Dalin E."/>
            <person name="Tice H."/>
            <person name="Bruce D."/>
            <person name="Goodwin L."/>
            <person name="Pitluck S."/>
            <person name="Kyrpides N."/>
            <person name="Mavromatis K."/>
            <person name="Ivanova N."/>
            <person name="Saunders E."/>
            <person name="Brettin T."/>
            <person name="Detter J.C."/>
            <person name="Han C."/>
            <person name="Larimer F."/>
            <person name="Land M."/>
            <person name="Hauser L."/>
            <person name="Markowitz V."/>
            <person name="Cheng J.-F."/>
            <person name="Hugenholtz P."/>
            <person name="Woyke T."/>
            <person name="Wu D."/>
            <person name="Pukall R."/>
            <person name="Klenk H.-P."/>
            <person name="Eisen J.A."/>
        </authorList>
    </citation>
    <scope>NUCLEOTIDE SEQUENCE [LARGE SCALE GENOMIC DNA]</scope>
    <source>
        <strain evidence="15">DSM 17836 / JCM 10339 / NBRC 14399</strain>
    </source>
</reference>
<protein>
    <recommendedName>
        <fullName evidence="13">Peptidase M48 domain-containing protein</fullName>
    </recommendedName>
</protein>
<dbReference type="CDD" id="cd07328">
    <property type="entry name" value="M48_Ste24p_like"/>
    <property type="match status" value="1"/>
</dbReference>
<keyword evidence="2" id="KW-1003">Cell membrane</keyword>
<keyword evidence="9 11" id="KW-0482">Metalloprotease</keyword>
<dbReference type="AlphaFoldDB" id="D2PSU4"/>
<evidence type="ECO:0000256" key="10">
    <source>
        <dbReference type="ARBA" id="ARBA00023136"/>
    </source>
</evidence>
<dbReference type="GO" id="GO:0006508">
    <property type="term" value="P:proteolysis"/>
    <property type="evidence" value="ECO:0007669"/>
    <property type="project" value="UniProtKB-KW"/>
</dbReference>
<evidence type="ECO:0000313" key="14">
    <source>
        <dbReference type="EMBL" id="ADB34996.1"/>
    </source>
</evidence>
<comment type="similarity">
    <text evidence="11">Belongs to the peptidase M48 family.</text>
</comment>
<evidence type="ECO:0000256" key="3">
    <source>
        <dbReference type="ARBA" id="ARBA00022670"/>
    </source>
</evidence>
<evidence type="ECO:0000313" key="15">
    <source>
        <dbReference type="Proteomes" id="UP000007967"/>
    </source>
</evidence>
<evidence type="ECO:0000256" key="2">
    <source>
        <dbReference type="ARBA" id="ARBA00022475"/>
    </source>
</evidence>
<dbReference type="PANTHER" id="PTHR43221:SF1">
    <property type="entry name" value="PROTEASE HTPX"/>
    <property type="match status" value="1"/>
</dbReference>
<evidence type="ECO:0000256" key="9">
    <source>
        <dbReference type="ARBA" id="ARBA00023049"/>
    </source>
</evidence>
<dbReference type="OrthoDB" id="7870694at2"/>
<comment type="cofactor">
    <cofactor evidence="11">
        <name>Zn(2+)</name>
        <dbReference type="ChEBI" id="CHEBI:29105"/>
    </cofactor>
    <text evidence="11">Binds 1 zinc ion per subunit.</text>
</comment>
<sequence length="423" mass="47339">MQTDAGVIRCPQCAQQLRVDRGHVTWCDRCDWNVDPNPPDRQDPAWRQRLEHALADTLYRELERGKLHRPGWDAARLAAYGLAGLLLLIPLLSFLAGIALLVFYRPLWLCIPLAAIAFCVALLLRPRATHLPPDAYVVQRDEAPVLFTLLDEIATVVGTPPVVAVAVDAEPNISFGRVGWRFQPVIGLGLSLWATLSPQERVAVLAHELGHGKNGDARHGWVIGAAESVLRQLNEVFSNQPMDEYRLDMAAAIGATHSNGHLSRVINSIVGPVVRGYTWLLERVSLRSNQRAEYLADRRSGEIAGSDAAAWALERSLLADTAYRALERALRFEKELEPLEVVRRAVTEVPQREIERRLRLSRLREIRTDSSHPPTYLRARLIRTRPATTARVVLGLNENRAVDRELVPAAEHVLKELRAELAQ</sequence>
<feature type="transmembrane region" description="Helical" evidence="12">
    <location>
        <begin position="77"/>
        <end position="100"/>
    </location>
</feature>
<keyword evidence="6 11" id="KW-0378">Hydrolase</keyword>
<dbReference type="GO" id="GO:0046872">
    <property type="term" value="F:metal ion binding"/>
    <property type="evidence" value="ECO:0007669"/>
    <property type="project" value="UniProtKB-KW"/>
</dbReference>
<dbReference type="GO" id="GO:0004222">
    <property type="term" value="F:metalloendopeptidase activity"/>
    <property type="evidence" value="ECO:0007669"/>
    <property type="project" value="InterPro"/>
</dbReference>
<feature type="transmembrane region" description="Helical" evidence="12">
    <location>
        <begin position="106"/>
        <end position="124"/>
    </location>
</feature>
<dbReference type="KEGG" id="kfl:Kfla_5993"/>
<feature type="domain" description="Peptidase M48" evidence="13">
    <location>
        <begin position="186"/>
        <end position="383"/>
    </location>
</feature>
<proteinExistence type="inferred from homology"/>
<evidence type="ECO:0000256" key="8">
    <source>
        <dbReference type="ARBA" id="ARBA00022989"/>
    </source>
</evidence>
<keyword evidence="7 11" id="KW-0862">Zinc</keyword>
<keyword evidence="4 12" id="KW-0812">Transmembrane</keyword>
<dbReference type="Pfam" id="PF01435">
    <property type="entry name" value="Peptidase_M48"/>
    <property type="match status" value="1"/>
</dbReference>